<protein>
    <submittedName>
        <fullName evidence="1">Uncharacterized protein</fullName>
    </submittedName>
</protein>
<organism evidence="1 2">
    <name type="scientific">Glycomyces buryatensis</name>
    <dbReference type="NCBI Taxonomy" id="2570927"/>
    <lineage>
        <taxon>Bacteria</taxon>
        <taxon>Bacillati</taxon>
        <taxon>Actinomycetota</taxon>
        <taxon>Actinomycetes</taxon>
        <taxon>Glycomycetales</taxon>
        <taxon>Glycomycetaceae</taxon>
        <taxon>Glycomyces</taxon>
    </lineage>
</organism>
<comment type="caution">
    <text evidence="1">The sequence shown here is derived from an EMBL/GenBank/DDBJ whole genome shotgun (WGS) entry which is preliminary data.</text>
</comment>
<keyword evidence="2" id="KW-1185">Reference proteome</keyword>
<evidence type="ECO:0000313" key="2">
    <source>
        <dbReference type="Proteomes" id="UP000308760"/>
    </source>
</evidence>
<dbReference type="EMBL" id="STGY01000019">
    <property type="protein sequence ID" value="THV42710.1"/>
    <property type="molecule type" value="Genomic_DNA"/>
</dbReference>
<reference evidence="2" key="1">
    <citation type="submission" date="2019-04" db="EMBL/GenBank/DDBJ databases">
        <title>Nocardioides xinjiangensis sp. nov.</title>
        <authorList>
            <person name="Liu S."/>
        </authorList>
    </citation>
    <scope>NUCLEOTIDE SEQUENCE [LARGE SCALE GENOMIC DNA]</scope>
    <source>
        <strain evidence="2">18</strain>
    </source>
</reference>
<gene>
    <name evidence="1" type="ORF">FAB82_04815</name>
</gene>
<dbReference type="Proteomes" id="UP000308760">
    <property type="component" value="Unassembled WGS sequence"/>
</dbReference>
<sequence length="75" mass="8338">MEETLIDFLDHVITHPDNITGLVNYIMWSTWDGNPRLTPADANVIMAVMHSIDPTESGVAASVRDTIRDNTELTV</sequence>
<dbReference type="AlphaFoldDB" id="A0A4S8QEE6"/>
<dbReference type="RefSeq" id="WP_136533410.1">
    <property type="nucleotide sequence ID" value="NZ_STGY01000019.1"/>
</dbReference>
<proteinExistence type="predicted"/>
<evidence type="ECO:0000313" key="1">
    <source>
        <dbReference type="EMBL" id="THV42710.1"/>
    </source>
</evidence>
<accession>A0A4S8QEE6</accession>
<reference evidence="1 2" key="2">
    <citation type="submission" date="2019-05" db="EMBL/GenBank/DDBJ databases">
        <title>Glycomyces buryatensis sp. nov.</title>
        <authorList>
            <person name="Nikitina E."/>
        </authorList>
    </citation>
    <scope>NUCLEOTIDE SEQUENCE [LARGE SCALE GENOMIC DNA]</scope>
    <source>
        <strain evidence="1 2">18</strain>
    </source>
</reference>
<name>A0A4S8QEE6_9ACTN</name>